<evidence type="ECO:0000313" key="2">
    <source>
        <dbReference type="EMBL" id="MFC3881617.1"/>
    </source>
</evidence>
<evidence type="ECO:0000313" key="3">
    <source>
        <dbReference type="Proteomes" id="UP001595805"/>
    </source>
</evidence>
<name>A0ABV8AVL8_9BACT</name>
<organism evidence="2 3">
    <name type="scientific">Algoriphagus namhaensis</name>
    <dbReference type="NCBI Taxonomy" id="915353"/>
    <lineage>
        <taxon>Bacteria</taxon>
        <taxon>Pseudomonadati</taxon>
        <taxon>Bacteroidota</taxon>
        <taxon>Cytophagia</taxon>
        <taxon>Cytophagales</taxon>
        <taxon>Cyclobacteriaceae</taxon>
        <taxon>Algoriphagus</taxon>
    </lineage>
</organism>
<reference evidence="3" key="1">
    <citation type="journal article" date="2019" name="Int. J. Syst. Evol. Microbiol.">
        <title>The Global Catalogue of Microorganisms (GCM) 10K type strain sequencing project: providing services to taxonomists for standard genome sequencing and annotation.</title>
        <authorList>
            <consortium name="The Broad Institute Genomics Platform"/>
            <consortium name="The Broad Institute Genome Sequencing Center for Infectious Disease"/>
            <person name="Wu L."/>
            <person name="Ma J."/>
        </authorList>
    </citation>
    <scope>NUCLEOTIDE SEQUENCE [LARGE SCALE GENOMIC DNA]</scope>
    <source>
        <strain evidence="3">CCUG 60523</strain>
    </source>
</reference>
<accession>A0ABV8AVL8</accession>
<dbReference type="Proteomes" id="UP001595805">
    <property type="component" value="Unassembled WGS sequence"/>
</dbReference>
<gene>
    <name evidence="2" type="ORF">ACFOSV_15590</name>
</gene>
<proteinExistence type="predicted"/>
<sequence>MKNFKPLLFLGSFMFALVFSAQAQFSLPNPADFKKDMMGAMLPGDDLGLSNKQKDDLKKQNESFLNDVIEIANGNDSDEGKLSAIKGLAGKNNSALSGILGNDKLLKSYRKKIKKQIRPFKTKYKIAKLVL</sequence>
<protein>
    <submittedName>
        <fullName evidence="2">Uncharacterized protein</fullName>
    </submittedName>
</protein>
<dbReference type="RefSeq" id="WP_377906964.1">
    <property type="nucleotide sequence ID" value="NZ_JBHRZS010000007.1"/>
</dbReference>
<keyword evidence="1" id="KW-0732">Signal</keyword>
<feature type="chain" id="PRO_5046909935" evidence="1">
    <location>
        <begin position="24"/>
        <end position="131"/>
    </location>
</feature>
<feature type="signal peptide" evidence="1">
    <location>
        <begin position="1"/>
        <end position="23"/>
    </location>
</feature>
<keyword evidence="3" id="KW-1185">Reference proteome</keyword>
<comment type="caution">
    <text evidence="2">The sequence shown here is derived from an EMBL/GenBank/DDBJ whole genome shotgun (WGS) entry which is preliminary data.</text>
</comment>
<evidence type="ECO:0000256" key="1">
    <source>
        <dbReference type="SAM" id="SignalP"/>
    </source>
</evidence>
<dbReference type="EMBL" id="JBHRZS010000007">
    <property type="protein sequence ID" value="MFC3881617.1"/>
    <property type="molecule type" value="Genomic_DNA"/>
</dbReference>